<dbReference type="EMBL" id="FQYQ01000022">
    <property type="protein sequence ID" value="SHJ43751.1"/>
    <property type="molecule type" value="Genomic_DNA"/>
</dbReference>
<keyword evidence="1" id="KW-0808">Transferase</keyword>
<keyword evidence="2" id="KW-1185">Reference proteome</keyword>
<dbReference type="Proteomes" id="UP000184185">
    <property type="component" value="Unassembled WGS sequence"/>
</dbReference>
<dbReference type="InterPro" id="IPR007554">
    <property type="entry name" value="Glycerophosphate_synth"/>
</dbReference>
<dbReference type="InterPro" id="IPR051612">
    <property type="entry name" value="Teichoic_Acid_Biosynth"/>
</dbReference>
<accession>A0A1M6JAM8</accession>
<sequence>MENLIEIVNKHERFEISDEQVHELISQYEDSQIINSIGMAEMPKIIYYLRLKHHMDYKLTARDNDVVISVNDLNVANISYLPVYIHFIEVKNTEIEIEGSISMLPRYDSYKFMVMANNIEQKCEFTDCQMDQVVGESIVEKRDVFKVTIQLKEEPVKIDFYNCVNGTVCSINRINFYRFAPINDAFKTQYCHRGDYLFRTDSKSIFVEKADENKIEAREEEFQAELAALKTEASIKAIKLRKQYFQRLKEKNKPIWVVMDRPNRADDNGEVFFRYIQSKQNIDSYFVINDSCEDYARLEKIGKTVPLYSDEHLLLVLLADYIISSQCNGFVENPFWEDAEFYRDLYHQAKIVFLQHGVIKDDMSKTLNRFHTKFTGFITSTLDEYNSILEYPYYYDESKVWLTGLPVMDTLKNKYSRWIVFAPTWRMNLMHQEWDATKNEMKWMPSCDITTSEYYLRLRSIFQNEKLRKYCKRHRCKLAFKPHPLMEEYMKDIVKDTDVILLSKDYSYKNVLSKARLLISDYSSLQFEFAYLGKSTIYYQYDAEDFFNSHTYKKGYFDYEENGFGPVVKNEEDLVHQICKYIRHWCYPGAEYKKRIKTVYTEKGHACEKIYEKIINN</sequence>
<evidence type="ECO:0000313" key="1">
    <source>
        <dbReference type="EMBL" id="SHJ43751.1"/>
    </source>
</evidence>
<protein>
    <submittedName>
        <fullName evidence="1">CDP-glycerol glycerophosphotransferase, TagB/SpsB family</fullName>
    </submittedName>
</protein>
<evidence type="ECO:0000313" key="2">
    <source>
        <dbReference type="Proteomes" id="UP000184185"/>
    </source>
</evidence>
<name>A0A1M6JAM8_PSEXY</name>
<dbReference type="InterPro" id="IPR043148">
    <property type="entry name" value="TagF_C"/>
</dbReference>
<organism evidence="1 2">
    <name type="scientific">Pseudobutyrivibrio xylanivorans DSM 14809</name>
    <dbReference type="NCBI Taxonomy" id="1123012"/>
    <lineage>
        <taxon>Bacteria</taxon>
        <taxon>Bacillati</taxon>
        <taxon>Bacillota</taxon>
        <taxon>Clostridia</taxon>
        <taxon>Lachnospirales</taxon>
        <taxon>Lachnospiraceae</taxon>
        <taxon>Pseudobutyrivibrio</taxon>
    </lineage>
</organism>
<dbReference type="OrthoDB" id="9807097at2"/>
<dbReference type="PANTHER" id="PTHR37316">
    <property type="entry name" value="TEICHOIC ACID GLYCEROL-PHOSPHATE PRIMASE"/>
    <property type="match status" value="1"/>
</dbReference>
<dbReference type="GO" id="GO:0047355">
    <property type="term" value="F:CDP-glycerol glycerophosphotransferase activity"/>
    <property type="evidence" value="ECO:0007669"/>
    <property type="project" value="InterPro"/>
</dbReference>
<dbReference type="Pfam" id="PF04464">
    <property type="entry name" value="Glyphos_transf"/>
    <property type="match status" value="1"/>
</dbReference>
<dbReference type="GO" id="GO:0016020">
    <property type="term" value="C:membrane"/>
    <property type="evidence" value="ECO:0007669"/>
    <property type="project" value="InterPro"/>
</dbReference>
<dbReference type="RefSeq" id="WP_072918666.1">
    <property type="nucleotide sequence ID" value="NZ_FQYQ01000022.1"/>
</dbReference>
<proteinExistence type="predicted"/>
<dbReference type="PANTHER" id="PTHR37316:SF3">
    <property type="entry name" value="TEICHOIC ACID GLYCEROL-PHOSPHATE TRANSFERASE"/>
    <property type="match status" value="1"/>
</dbReference>
<dbReference type="SUPFAM" id="SSF53756">
    <property type="entry name" value="UDP-Glycosyltransferase/glycogen phosphorylase"/>
    <property type="match status" value="1"/>
</dbReference>
<dbReference type="AlphaFoldDB" id="A0A1M6JAM8"/>
<gene>
    <name evidence="1" type="ORF">SAMN02745725_02545</name>
</gene>
<dbReference type="Gene3D" id="3.40.50.12580">
    <property type="match status" value="1"/>
</dbReference>
<reference evidence="1 2" key="1">
    <citation type="submission" date="2016-11" db="EMBL/GenBank/DDBJ databases">
        <authorList>
            <person name="Jaros S."/>
            <person name="Januszkiewicz K."/>
            <person name="Wedrychowicz H."/>
        </authorList>
    </citation>
    <scope>NUCLEOTIDE SEQUENCE [LARGE SCALE GENOMIC DNA]</scope>
    <source>
        <strain evidence="1 2">DSM 14809</strain>
    </source>
</reference>